<dbReference type="PANTHER" id="PTHR46832">
    <property type="entry name" value="5'-METHYLTHIOADENOSINE/S-ADENOSYLHOMOCYSTEINE NUCLEOSIDASE"/>
    <property type="match status" value="1"/>
</dbReference>
<dbReference type="InterPro" id="IPR035994">
    <property type="entry name" value="Nucleoside_phosphorylase_sf"/>
</dbReference>
<organism evidence="2 3">
    <name type="scientific">Dyella flagellata</name>
    <dbReference type="NCBI Taxonomy" id="1867833"/>
    <lineage>
        <taxon>Bacteria</taxon>
        <taxon>Pseudomonadati</taxon>
        <taxon>Pseudomonadota</taxon>
        <taxon>Gammaproteobacteria</taxon>
        <taxon>Lysobacterales</taxon>
        <taxon>Rhodanobacteraceae</taxon>
        <taxon>Dyella</taxon>
    </lineage>
</organism>
<dbReference type="Gene3D" id="3.40.50.1580">
    <property type="entry name" value="Nucleoside phosphorylase domain"/>
    <property type="match status" value="1"/>
</dbReference>
<name>A0ABQ5XD36_9GAMM</name>
<dbReference type="SUPFAM" id="SSF53167">
    <property type="entry name" value="Purine and uridine phosphorylases"/>
    <property type="match status" value="1"/>
</dbReference>
<sequence>MASEASTLTSRAAKPECITALADGAALCLSGMGPLAARRAAKMLAEAGASALAVFGVAGALNPQMRNGTLFCPQHVLDEEGHRYTADPDWRTSLQGPFALPIQTEGSLLSVAAPLLTEAAKTAAHQHCGALAVDMESAAVAAVAQEHGLPFLVLRAIVDESSDAIPAALNGSVDAWGRPRMLNLVTALCRHPSLWGELPRLYSRMQKATQALRALAAATGPGLGWHR</sequence>
<protein>
    <recommendedName>
        <fullName evidence="1">Nucleoside phosphorylase domain-containing protein</fullName>
    </recommendedName>
</protein>
<feature type="domain" description="Nucleoside phosphorylase" evidence="1">
    <location>
        <begin position="25"/>
        <end position="187"/>
    </location>
</feature>
<proteinExistence type="predicted"/>
<dbReference type="Proteomes" id="UP001156627">
    <property type="component" value="Unassembled WGS sequence"/>
</dbReference>
<accession>A0ABQ5XD36</accession>
<dbReference type="InterPro" id="IPR000845">
    <property type="entry name" value="Nucleoside_phosphorylase_d"/>
</dbReference>
<evidence type="ECO:0000259" key="1">
    <source>
        <dbReference type="Pfam" id="PF01048"/>
    </source>
</evidence>
<evidence type="ECO:0000313" key="2">
    <source>
        <dbReference type="EMBL" id="GLQ89579.1"/>
    </source>
</evidence>
<dbReference type="PANTHER" id="PTHR46832:SF1">
    <property type="entry name" value="5'-METHYLTHIOADENOSINE_S-ADENOSYLHOMOCYSTEINE NUCLEOSIDASE"/>
    <property type="match status" value="1"/>
</dbReference>
<keyword evidence="3" id="KW-1185">Reference proteome</keyword>
<reference evidence="3" key="1">
    <citation type="journal article" date="2019" name="Int. J. Syst. Evol. Microbiol.">
        <title>The Global Catalogue of Microorganisms (GCM) 10K type strain sequencing project: providing services to taxonomists for standard genome sequencing and annotation.</title>
        <authorList>
            <consortium name="The Broad Institute Genomics Platform"/>
            <consortium name="The Broad Institute Genome Sequencing Center for Infectious Disease"/>
            <person name="Wu L."/>
            <person name="Ma J."/>
        </authorList>
    </citation>
    <scope>NUCLEOTIDE SEQUENCE [LARGE SCALE GENOMIC DNA]</scope>
    <source>
        <strain evidence="3">NBRC 111981</strain>
    </source>
</reference>
<comment type="caution">
    <text evidence="2">The sequence shown here is derived from an EMBL/GenBank/DDBJ whole genome shotgun (WGS) entry which is preliminary data.</text>
</comment>
<gene>
    <name evidence="2" type="ORF">GCM10007898_31540</name>
</gene>
<dbReference type="EMBL" id="BSOA01000037">
    <property type="protein sequence ID" value="GLQ89579.1"/>
    <property type="molecule type" value="Genomic_DNA"/>
</dbReference>
<dbReference type="CDD" id="cd17768">
    <property type="entry name" value="adenosylhopane_nucleosidase_HpnG-like"/>
    <property type="match status" value="1"/>
</dbReference>
<evidence type="ECO:0000313" key="3">
    <source>
        <dbReference type="Proteomes" id="UP001156627"/>
    </source>
</evidence>
<dbReference type="Pfam" id="PF01048">
    <property type="entry name" value="PNP_UDP_1"/>
    <property type="match status" value="1"/>
</dbReference>